<dbReference type="Proteomes" id="UP001176521">
    <property type="component" value="Unassembled WGS sequence"/>
</dbReference>
<feature type="compositionally biased region" description="Basic and acidic residues" evidence="5">
    <location>
        <begin position="707"/>
        <end position="717"/>
    </location>
</feature>
<evidence type="ECO:0000256" key="1">
    <source>
        <dbReference type="ARBA" id="ARBA00004496"/>
    </source>
</evidence>
<dbReference type="Gene3D" id="1.25.40.10">
    <property type="entry name" value="Tetratricopeptide repeat domain"/>
    <property type="match status" value="1"/>
</dbReference>
<feature type="compositionally biased region" description="Low complexity" evidence="5">
    <location>
        <begin position="19"/>
        <end position="43"/>
    </location>
</feature>
<dbReference type="PANTHER" id="PTHR45984">
    <property type="entry name" value="RNA (RNA) POLYMERASE II ASSOCIATED PROTEIN HOMOLOG"/>
    <property type="match status" value="1"/>
</dbReference>
<comment type="caution">
    <text evidence="6">The sequence shown here is derived from an EMBL/GenBank/DDBJ whole genome shotgun (WGS) entry which is preliminary data.</text>
</comment>
<feature type="compositionally biased region" description="Low complexity" evidence="5">
    <location>
        <begin position="718"/>
        <end position="740"/>
    </location>
</feature>
<feature type="compositionally biased region" description="Low complexity" evidence="5">
    <location>
        <begin position="418"/>
        <end position="428"/>
    </location>
</feature>
<dbReference type="SUPFAM" id="SSF48452">
    <property type="entry name" value="TPR-like"/>
    <property type="match status" value="1"/>
</dbReference>
<comment type="subcellular location">
    <subcellularLocation>
        <location evidence="1">Cytoplasm</location>
    </subcellularLocation>
</comment>
<dbReference type="InterPro" id="IPR001623">
    <property type="entry name" value="DnaJ_domain"/>
</dbReference>
<feature type="compositionally biased region" description="Polar residues" evidence="5">
    <location>
        <begin position="255"/>
        <end position="264"/>
    </location>
</feature>
<feature type="compositionally biased region" description="Low complexity" evidence="5">
    <location>
        <begin position="941"/>
        <end position="953"/>
    </location>
</feature>
<feature type="compositionally biased region" description="Low complexity" evidence="5">
    <location>
        <begin position="551"/>
        <end position="560"/>
    </location>
</feature>
<protein>
    <submittedName>
        <fullName evidence="6">Auxilin-like clathrin-binding protein required for normal clathrin function</fullName>
    </submittedName>
</protein>
<dbReference type="InterPro" id="IPR036869">
    <property type="entry name" value="J_dom_sf"/>
</dbReference>
<accession>A0AAN6G7E5</accession>
<feature type="region of interest" description="Disordered" evidence="5">
    <location>
        <begin position="228"/>
        <end position="560"/>
    </location>
</feature>
<evidence type="ECO:0000256" key="2">
    <source>
        <dbReference type="ARBA" id="ARBA00022490"/>
    </source>
</evidence>
<dbReference type="SUPFAM" id="SSF46565">
    <property type="entry name" value="Chaperone J-domain"/>
    <property type="match status" value="1"/>
</dbReference>
<evidence type="ECO:0000256" key="5">
    <source>
        <dbReference type="SAM" id="MobiDB-lite"/>
    </source>
</evidence>
<feature type="region of interest" description="Disordered" evidence="5">
    <location>
        <begin position="203"/>
        <end position="222"/>
    </location>
</feature>
<dbReference type="PANTHER" id="PTHR45984:SF1">
    <property type="entry name" value="SPAG1 AXONEMAL DYNEIN ASSEMBLY FACTOR"/>
    <property type="match status" value="1"/>
</dbReference>
<reference evidence="6" key="1">
    <citation type="journal article" date="2023" name="PhytoFront">
        <title>Draft Genome Resources of Seven Strains of Tilletia horrida, Causal Agent of Kernel Smut of Rice.</title>
        <authorList>
            <person name="Khanal S."/>
            <person name="Antony Babu S."/>
            <person name="Zhou X.G."/>
        </authorList>
    </citation>
    <scope>NUCLEOTIDE SEQUENCE</scope>
    <source>
        <strain evidence="6">TX3</strain>
    </source>
</reference>
<evidence type="ECO:0000256" key="3">
    <source>
        <dbReference type="ARBA" id="ARBA00022737"/>
    </source>
</evidence>
<evidence type="ECO:0000313" key="6">
    <source>
        <dbReference type="EMBL" id="KAK0521210.1"/>
    </source>
</evidence>
<feature type="region of interest" description="Disordered" evidence="5">
    <location>
        <begin position="934"/>
        <end position="953"/>
    </location>
</feature>
<feature type="compositionally biased region" description="Gly residues" evidence="5">
    <location>
        <begin position="632"/>
        <end position="641"/>
    </location>
</feature>
<name>A0AAN6G7E5_9BASI</name>
<dbReference type="GO" id="GO:0006626">
    <property type="term" value="P:protein targeting to mitochondrion"/>
    <property type="evidence" value="ECO:0007669"/>
    <property type="project" value="TreeGrafter"/>
</dbReference>
<feature type="compositionally biased region" description="Polar residues" evidence="5">
    <location>
        <begin position="52"/>
        <end position="67"/>
    </location>
</feature>
<feature type="compositionally biased region" description="Polar residues" evidence="5">
    <location>
        <begin position="209"/>
        <end position="222"/>
    </location>
</feature>
<dbReference type="Gene3D" id="1.10.287.110">
    <property type="entry name" value="DnaJ domain"/>
    <property type="match status" value="1"/>
</dbReference>
<dbReference type="InterPro" id="IPR051982">
    <property type="entry name" value="CiliaryAsmbly_MitoImport"/>
</dbReference>
<keyword evidence="2" id="KW-0963">Cytoplasm</keyword>
<organism evidence="6 7">
    <name type="scientific">Tilletia horrida</name>
    <dbReference type="NCBI Taxonomy" id="155126"/>
    <lineage>
        <taxon>Eukaryota</taxon>
        <taxon>Fungi</taxon>
        <taxon>Dikarya</taxon>
        <taxon>Basidiomycota</taxon>
        <taxon>Ustilaginomycotina</taxon>
        <taxon>Exobasidiomycetes</taxon>
        <taxon>Tilletiales</taxon>
        <taxon>Tilletiaceae</taxon>
        <taxon>Tilletia</taxon>
    </lineage>
</organism>
<keyword evidence="7" id="KW-1185">Reference proteome</keyword>
<feature type="compositionally biased region" description="Acidic residues" evidence="5">
    <location>
        <begin position="511"/>
        <end position="520"/>
    </location>
</feature>
<feature type="compositionally biased region" description="Basic and acidic residues" evidence="5">
    <location>
        <begin position="465"/>
        <end position="474"/>
    </location>
</feature>
<feature type="compositionally biased region" description="Polar residues" evidence="5">
    <location>
        <begin position="375"/>
        <end position="385"/>
    </location>
</feature>
<dbReference type="GO" id="GO:0005739">
    <property type="term" value="C:mitochondrion"/>
    <property type="evidence" value="ECO:0007669"/>
    <property type="project" value="TreeGrafter"/>
</dbReference>
<feature type="region of interest" description="Disordered" evidence="5">
    <location>
        <begin position="595"/>
        <end position="749"/>
    </location>
</feature>
<evidence type="ECO:0000313" key="7">
    <source>
        <dbReference type="Proteomes" id="UP001176521"/>
    </source>
</evidence>
<feature type="compositionally biased region" description="Basic and acidic residues" evidence="5">
    <location>
        <begin position="675"/>
        <end position="686"/>
    </location>
</feature>
<feature type="region of interest" description="Disordered" evidence="5">
    <location>
        <begin position="1"/>
        <end position="101"/>
    </location>
</feature>
<sequence>MDDLLDLDWGSGGGAKPKQPSLTLAQQQQQQQQQTAHQLSASTYNFDALTRSLPSASGSPYASSRAGTPSLLPTHGAGTGAGSKPTAAPTNSLGGAKAPPSNSALASFADLVNFGGGASSGTPRAGMGVGTNGTSSTAGGAGKGTAGMSMLERAQAQAQAQAGGRTTAQTPAADAQLWDFDAFSSATSSAGSAVPALPARTPARADGLKTSTSSAPKVVPTSSSNRDIFALLGEDNPSASAPREEAPALPKRSGNGHTPASASSGPKDPFDFDAFDATQQTSGGSVPNVSIGRADGHDEDEDDFLGALGKPVEPKPKPQPQPAHRDEADDRLRADAPPASPGFGEGSSTSSRAPSPADGGRRRYQERYSSSSSSPAGPNSATTGKPLTAGPRRAGRTFEDEERAARERDDAILGGAPSSSSTSSVATSLFGANNEDNLLGALGRSLGFGGKGSAPQTPPSGPGRLRADAQRGGHDGASTPGSVSSRAPSPATGGRSRYQDRAARRARPGAEDGDDDDDGGAYDRTARDDAILGGESSARRRDQRQQPHGPSQLSQLSAAAANLWKQGTSAAVGGGGDGEETNLFGALGKAVKSALGVPADGQDGEDHHRRSPAPGSGRGTRGGSALDRLRAEGGGGGGGGSRSSRGGSRVASPGPGSAGLGGYSDGPDGPEEDEEPRKPAPEAERRLKNKSSAQALPGARAAQPEADLFRDSADSESARAPAARASRRAPVSSSGGAATPRRPDPVRVPRSIVSDSVGAISASAGLKAQGNDAFRRGAYGEAETQYGKALDVLEEGSLRRIPLLNNRAQARLKNGEAAGASRDCDAVLAIIVPPTKASSSSAGSSSTGVTLYRPREETALPEPLASEVNLRDAWAKAVLRRAQACEMLERWVSARRDWDALLRFEKEEGSGKAGVANMRSAKEGLARCEEMISGKGKKAAAKPSSGTGAASSAARTSAAASGGSLRQSASTAAAIARAGEAGVARVREEAAAQAAEDAAKLSLKDQVDAAVSGWKDGKESNVRGLLASVESVVVWPEFGWKKIGMHELITDGQVKKAYTRAIARLHPDKLSSKNTTLEQRMVAAAVFAALNEAFTASQA</sequence>
<feature type="compositionally biased region" description="Basic and acidic residues" evidence="5">
    <location>
        <begin position="323"/>
        <end position="334"/>
    </location>
</feature>
<proteinExistence type="predicted"/>
<gene>
    <name evidence="6" type="primary">SWA2</name>
    <name evidence="6" type="ORF">OC842_006855</name>
</gene>
<keyword evidence="3" id="KW-0677">Repeat</keyword>
<dbReference type="GO" id="GO:0005829">
    <property type="term" value="C:cytosol"/>
    <property type="evidence" value="ECO:0007669"/>
    <property type="project" value="TreeGrafter"/>
</dbReference>
<dbReference type="EMBL" id="JAPDMQ010000697">
    <property type="protein sequence ID" value="KAK0521210.1"/>
    <property type="molecule type" value="Genomic_DNA"/>
</dbReference>
<dbReference type="AlphaFoldDB" id="A0AAN6G7E5"/>
<feature type="region of interest" description="Disordered" evidence="5">
    <location>
        <begin position="125"/>
        <end position="146"/>
    </location>
</feature>
<feature type="compositionally biased region" description="Low complexity" evidence="5">
    <location>
        <begin position="642"/>
        <end position="655"/>
    </location>
</feature>
<dbReference type="CDD" id="cd06257">
    <property type="entry name" value="DnaJ"/>
    <property type="match status" value="1"/>
</dbReference>
<keyword evidence="4" id="KW-0802">TPR repeat</keyword>
<dbReference type="GO" id="GO:0031072">
    <property type="term" value="F:heat shock protein binding"/>
    <property type="evidence" value="ECO:0007669"/>
    <property type="project" value="TreeGrafter"/>
</dbReference>
<dbReference type="InterPro" id="IPR011990">
    <property type="entry name" value="TPR-like_helical_dom_sf"/>
</dbReference>
<evidence type="ECO:0000256" key="4">
    <source>
        <dbReference type="ARBA" id="ARBA00022803"/>
    </source>
</evidence>